<feature type="binding site" evidence="4">
    <location>
        <position position="196"/>
    </location>
    <ligand>
        <name>molybdate</name>
        <dbReference type="ChEBI" id="CHEBI:36264"/>
    </ligand>
</feature>
<name>A0A3B6VCY7_BRAHW</name>
<dbReference type="Proteomes" id="UP000001803">
    <property type="component" value="Chromosome"/>
</dbReference>
<proteinExistence type="inferred from homology"/>
<dbReference type="PANTHER" id="PTHR30632:SF0">
    <property type="entry name" value="SULFATE-BINDING PROTEIN"/>
    <property type="match status" value="1"/>
</dbReference>
<dbReference type="SUPFAM" id="SSF53850">
    <property type="entry name" value="Periplasmic binding protein-like II"/>
    <property type="match status" value="1"/>
</dbReference>
<gene>
    <name evidence="5" type="primary">modA</name>
    <name evidence="5" type="ordered locus">BHWA1_01623</name>
</gene>
<dbReference type="NCBIfam" id="TIGR01256">
    <property type="entry name" value="modA"/>
    <property type="match status" value="1"/>
</dbReference>
<dbReference type="PANTHER" id="PTHR30632">
    <property type="entry name" value="MOLYBDATE-BINDING PERIPLASMIC PROTEIN"/>
    <property type="match status" value="1"/>
</dbReference>
<dbReference type="PROSITE" id="PS51257">
    <property type="entry name" value="PROKAR_LIPOPROTEIN"/>
    <property type="match status" value="1"/>
</dbReference>
<dbReference type="InterPro" id="IPR041879">
    <property type="entry name" value="YvgL-like_PBP2"/>
</dbReference>
<dbReference type="CDD" id="cd13537">
    <property type="entry name" value="PBP2_YvgL_like"/>
    <property type="match status" value="1"/>
</dbReference>
<dbReference type="GO" id="GO:0046872">
    <property type="term" value="F:metal ion binding"/>
    <property type="evidence" value="ECO:0007669"/>
    <property type="project" value="UniProtKB-KW"/>
</dbReference>
<sequence>MEIFMKINKIKAILYFMALIFLFSCSNFKKEEKDIIIFASASLMNPLSEICTNYEKETGKKIGCSFDSSGRLRKQIQSGAYADLYFSASAREMNALKSIDFLYNDSITNVLKNDIVLVMPKDSDIHLDSFWDLTNDYIEKIAVGESMTSSIGEYTEEILKKFNIYDIISEKIIFGKDTKEVIDLVKNDKIDCGIVYITEAILNNNNNLQIAAEPKTHTDIIYSIAVLKKSLKEKEARDFISYLCSEKNLNILKDYGFGIVI</sequence>
<dbReference type="STRING" id="565034.BHWA1_01623"/>
<feature type="binding site" evidence="4">
    <location>
        <position position="69"/>
    </location>
    <ligand>
        <name>molybdate</name>
        <dbReference type="ChEBI" id="CHEBI:36264"/>
    </ligand>
</feature>
<evidence type="ECO:0000256" key="2">
    <source>
        <dbReference type="ARBA" id="ARBA00022723"/>
    </source>
</evidence>
<dbReference type="GO" id="GO:0015689">
    <property type="term" value="P:molybdate ion transport"/>
    <property type="evidence" value="ECO:0007669"/>
    <property type="project" value="InterPro"/>
</dbReference>
<dbReference type="Pfam" id="PF13531">
    <property type="entry name" value="SBP_bac_11"/>
    <property type="match status" value="1"/>
</dbReference>
<evidence type="ECO:0000256" key="1">
    <source>
        <dbReference type="ARBA" id="ARBA00009175"/>
    </source>
</evidence>
<evidence type="ECO:0000313" key="5">
    <source>
        <dbReference type="EMBL" id="ACN84093.1"/>
    </source>
</evidence>
<keyword evidence="3" id="KW-0732">Signal</keyword>
<dbReference type="AlphaFoldDB" id="A0A3B6VCY7"/>
<dbReference type="GO" id="GO:0030973">
    <property type="term" value="F:molybdate ion binding"/>
    <property type="evidence" value="ECO:0007669"/>
    <property type="project" value="TreeGrafter"/>
</dbReference>
<dbReference type="InterPro" id="IPR050682">
    <property type="entry name" value="ModA/WtpA"/>
</dbReference>
<accession>A0A3B6VCY7</accession>
<feature type="binding site" evidence="4">
    <location>
        <position position="42"/>
    </location>
    <ligand>
        <name>molybdate</name>
        <dbReference type="ChEBI" id="CHEBI:36264"/>
    </ligand>
</feature>
<organism evidence="5 6">
    <name type="scientific">Brachyspira hyodysenteriae (strain ATCC 49526 / WA1)</name>
    <dbReference type="NCBI Taxonomy" id="565034"/>
    <lineage>
        <taxon>Bacteria</taxon>
        <taxon>Pseudomonadati</taxon>
        <taxon>Spirochaetota</taxon>
        <taxon>Spirochaetia</taxon>
        <taxon>Brachyspirales</taxon>
        <taxon>Brachyspiraceae</taxon>
        <taxon>Brachyspira</taxon>
    </lineage>
</organism>
<dbReference type="KEGG" id="bhy:BHWA1_01623"/>
<keyword evidence="4" id="KW-0500">Molybdenum</keyword>
<dbReference type="InterPro" id="IPR005950">
    <property type="entry name" value="ModA"/>
</dbReference>
<evidence type="ECO:0000256" key="4">
    <source>
        <dbReference type="PIRSR" id="PIRSR004846-1"/>
    </source>
</evidence>
<comment type="similarity">
    <text evidence="1">Belongs to the bacterial solute-binding protein ModA family.</text>
</comment>
<keyword evidence="2 4" id="KW-0479">Metal-binding</keyword>
<dbReference type="PIRSF" id="PIRSF004846">
    <property type="entry name" value="ModA"/>
    <property type="match status" value="1"/>
</dbReference>
<reference evidence="5 6" key="1">
    <citation type="journal article" date="2009" name="PLoS ONE">
        <title>Genome sequence of the pathogenic intestinal spirochete Brachyspira hyodysenteriae reveals adaptations to its lifestyle in the porcine large intestine.</title>
        <authorList>
            <person name="Bellgard M.I."/>
            <person name="Wanchanthuek P."/>
            <person name="La T."/>
            <person name="Ryan K."/>
            <person name="Moolhuijzen P."/>
            <person name="Albertyn Z."/>
            <person name="Shaban B."/>
            <person name="Motro Y."/>
            <person name="Dunn D.S."/>
            <person name="Schibeci D."/>
            <person name="Hunter A."/>
            <person name="Barrero R."/>
            <person name="Phillips N.D."/>
            <person name="Hampson D.J."/>
        </authorList>
    </citation>
    <scope>NUCLEOTIDE SEQUENCE [LARGE SCALE GENOMIC DNA]</scope>
    <source>
        <strain evidence="6">ATCC 49526 / WA1</strain>
    </source>
</reference>
<dbReference type="EMBL" id="CP001357">
    <property type="protein sequence ID" value="ACN84093.1"/>
    <property type="molecule type" value="Genomic_DNA"/>
</dbReference>
<protein>
    <submittedName>
        <fullName evidence="5">Molybdenum ABC transporter, molybdate-binding protein</fullName>
    </submittedName>
</protein>
<keyword evidence="6" id="KW-1185">Reference proteome</keyword>
<evidence type="ECO:0000313" key="6">
    <source>
        <dbReference type="Proteomes" id="UP000001803"/>
    </source>
</evidence>
<evidence type="ECO:0000256" key="3">
    <source>
        <dbReference type="ARBA" id="ARBA00022729"/>
    </source>
</evidence>
<dbReference type="Gene3D" id="3.40.190.10">
    <property type="entry name" value="Periplasmic binding protein-like II"/>
    <property type="match status" value="2"/>
</dbReference>